<evidence type="ECO:0000313" key="2">
    <source>
        <dbReference type="Proteomes" id="UP000215126"/>
    </source>
</evidence>
<dbReference type="AlphaFoldDB" id="A0A239SFQ1"/>
<proteinExistence type="predicted"/>
<dbReference type="STRING" id="93222.NA29_13860"/>
<dbReference type="OrthoDB" id="9114548at2"/>
<sequence length="63" mass="7072">MLTTVYCQFSDATESAIVSVFACLQDPTDWPHQGEVTSDDSRYIAYFDGVGKDLQRHMLKPGE</sequence>
<gene>
    <name evidence="1" type="ORF">SAMEA4530655_01920</name>
</gene>
<name>A0A239SFQ1_9BURK</name>
<organism evidence="1 2">
    <name type="scientific">Pandoraea sputorum</name>
    <dbReference type="NCBI Taxonomy" id="93222"/>
    <lineage>
        <taxon>Bacteria</taxon>
        <taxon>Pseudomonadati</taxon>
        <taxon>Pseudomonadota</taxon>
        <taxon>Betaproteobacteria</taxon>
        <taxon>Burkholderiales</taxon>
        <taxon>Burkholderiaceae</taxon>
        <taxon>Pandoraea</taxon>
    </lineage>
</organism>
<evidence type="ECO:0000313" key="1">
    <source>
        <dbReference type="EMBL" id="SNU84305.1"/>
    </source>
</evidence>
<dbReference type="EMBL" id="LT906435">
    <property type="protein sequence ID" value="SNU84305.1"/>
    <property type="molecule type" value="Genomic_DNA"/>
</dbReference>
<accession>A0A239SFQ1</accession>
<dbReference type="GeneID" id="88094581"/>
<protein>
    <submittedName>
        <fullName evidence="1">Uncharacterized protein</fullName>
    </submittedName>
</protein>
<dbReference type="Proteomes" id="UP000215126">
    <property type="component" value="Chromosome 1"/>
</dbReference>
<dbReference type="KEGG" id="pspu:NA29_13860"/>
<dbReference type="RefSeq" id="WP_039397783.1">
    <property type="nucleotide sequence ID" value="NZ_CABPRX010000003.1"/>
</dbReference>
<keyword evidence="2" id="KW-1185">Reference proteome</keyword>
<reference evidence="1 2" key="1">
    <citation type="submission" date="2017-06" db="EMBL/GenBank/DDBJ databases">
        <authorList>
            <consortium name="Pathogen Informatics"/>
        </authorList>
    </citation>
    <scope>NUCLEOTIDE SEQUENCE [LARGE SCALE GENOMIC DNA]</scope>
    <source>
        <strain evidence="1 2">NCTC13161</strain>
    </source>
</reference>